<proteinExistence type="predicted"/>
<name>A0A0V0U983_9BILA</name>
<gene>
    <name evidence="1" type="ORF">T05_5021</name>
</gene>
<dbReference type="AlphaFoldDB" id="A0A0V0U983"/>
<sequence length="110" mass="12584">MKNQQKVSTVRSEPLELNLAEVVQGYGEIENCLPMRGYICRCRIVQRSAIERGADQAARQADQLDLVDSNGRVVALVQADEVHGKYRVVLSDFGRHQHAHVQKRALFRWR</sequence>
<evidence type="ECO:0000313" key="1">
    <source>
        <dbReference type="EMBL" id="KRX47695.1"/>
    </source>
</evidence>
<evidence type="ECO:0000313" key="2">
    <source>
        <dbReference type="Proteomes" id="UP000055048"/>
    </source>
</evidence>
<reference evidence="1 2" key="1">
    <citation type="submission" date="2015-01" db="EMBL/GenBank/DDBJ databases">
        <title>Evolution of Trichinella species and genotypes.</title>
        <authorList>
            <person name="Korhonen P.K."/>
            <person name="Edoardo P."/>
            <person name="Giuseppe L.R."/>
            <person name="Gasser R.B."/>
        </authorList>
    </citation>
    <scope>NUCLEOTIDE SEQUENCE [LARGE SCALE GENOMIC DNA]</scope>
    <source>
        <strain evidence="1">ISS417</strain>
    </source>
</reference>
<dbReference type="Proteomes" id="UP000055048">
    <property type="component" value="Unassembled WGS sequence"/>
</dbReference>
<comment type="caution">
    <text evidence="1">The sequence shown here is derived from an EMBL/GenBank/DDBJ whole genome shotgun (WGS) entry which is preliminary data.</text>
</comment>
<protein>
    <submittedName>
        <fullName evidence="1">Uncharacterized protein</fullName>
    </submittedName>
</protein>
<dbReference type="EMBL" id="JYDJ01000039">
    <property type="protein sequence ID" value="KRX47695.1"/>
    <property type="molecule type" value="Genomic_DNA"/>
</dbReference>
<accession>A0A0V0U983</accession>
<keyword evidence="2" id="KW-1185">Reference proteome</keyword>
<organism evidence="1 2">
    <name type="scientific">Trichinella murrelli</name>
    <dbReference type="NCBI Taxonomy" id="144512"/>
    <lineage>
        <taxon>Eukaryota</taxon>
        <taxon>Metazoa</taxon>
        <taxon>Ecdysozoa</taxon>
        <taxon>Nematoda</taxon>
        <taxon>Enoplea</taxon>
        <taxon>Dorylaimia</taxon>
        <taxon>Trichinellida</taxon>
        <taxon>Trichinellidae</taxon>
        <taxon>Trichinella</taxon>
    </lineage>
</organism>